<protein>
    <submittedName>
        <fullName evidence="4">Type III secretion system (T3SS) inner membrane Yop/YscD-like protein</fullName>
    </submittedName>
</protein>
<name>A0A4Q7U3W2_9MICO</name>
<evidence type="ECO:0000313" key="5">
    <source>
        <dbReference type="Proteomes" id="UP000291832"/>
    </source>
</evidence>
<organism evidence="4 5">
    <name type="scientific">Leucobacter luti</name>
    <dbReference type="NCBI Taxonomy" id="340320"/>
    <lineage>
        <taxon>Bacteria</taxon>
        <taxon>Bacillati</taxon>
        <taxon>Actinomycetota</taxon>
        <taxon>Actinomycetes</taxon>
        <taxon>Micrococcales</taxon>
        <taxon>Microbacteriaceae</taxon>
        <taxon>Leucobacter</taxon>
    </lineage>
</organism>
<feature type="compositionally biased region" description="Pro residues" evidence="2">
    <location>
        <begin position="261"/>
        <end position="271"/>
    </location>
</feature>
<feature type="domain" description="FHA" evidence="3">
    <location>
        <begin position="174"/>
        <end position="223"/>
    </location>
</feature>
<dbReference type="Gene3D" id="3.30.2320.60">
    <property type="entry name" value="FhaA, phosphopeptide-binding domain (DUF3662)"/>
    <property type="match status" value="1"/>
</dbReference>
<accession>A0A4Q7U3W2</accession>
<comment type="caution">
    <text evidence="4">The sequence shown here is derived from an EMBL/GenBank/DDBJ whole genome shotgun (WGS) entry which is preliminary data.</text>
</comment>
<dbReference type="InterPro" id="IPR042287">
    <property type="entry name" value="FhaA_N_sf"/>
</dbReference>
<dbReference type="Gene3D" id="2.60.200.20">
    <property type="match status" value="1"/>
</dbReference>
<evidence type="ECO:0000256" key="2">
    <source>
        <dbReference type="SAM" id="MobiDB-lite"/>
    </source>
</evidence>
<dbReference type="Proteomes" id="UP000291832">
    <property type="component" value="Unassembled WGS sequence"/>
</dbReference>
<gene>
    <name evidence="4" type="ORF">EV139_1169</name>
</gene>
<evidence type="ECO:0000259" key="3">
    <source>
        <dbReference type="PROSITE" id="PS50006"/>
    </source>
</evidence>
<keyword evidence="1" id="KW-0597">Phosphoprotein</keyword>
<dbReference type="InterPro" id="IPR022128">
    <property type="entry name" value="FhaA_N"/>
</dbReference>
<dbReference type="Pfam" id="PF12401">
    <property type="entry name" value="FhaA_N"/>
    <property type="match status" value="1"/>
</dbReference>
<dbReference type="RefSeq" id="WP_237464578.1">
    <property type="nucleotide sequence ID" value="NZ_QYAG01000001.1"/>
</dbReference>
<sequence length="330" mass="35143">MPLSPKRAKLMPTDIAVWRCELKGRHQLVGILDSVERGLERAVNGAFARTFRSGVQPVEIASALKRELDIGAVIVDRDRILAPNRFTVRVSEKDADRLQNLGAALEQELRGVVLKHAKRQNYQLLGEPDVEVRADGSLTTGVLEIDASRVEGAVDWVAAVDVDGTRHVLPRGTTTVGRGTDCGIRITDNAASRKHLELIWDGTAGIARDLGSTNGSKINGQRFREAALAPGITITIGQTSLAFQLVPAREHAAAGGRTTPTPQPPAPPRQAEPPRRTAPPAAGSAQVPPAADPGNFPAPRARRSTATPPPAGDQSGGDTPGIDQDFWRGL</sequence>
<dbReference type="CDD" id="cd00060">
    <property type="entry name" value="FHA"/>
    <property type="match status" value="1"/>
</dbReference>
<dbReference type="SUPFAM" id="SSF49879">
    <property type="entry name" value="SMAD/FHA domain"/>
    <property type="match status" value="1"/>
</dbReference>
<reference evidence="4 5" key="1">
    <citation type="journal article" date="2015" name="Stand. Genomic Sci.">
        <title>Genomic Encyclopedia of Bacterial and Archaeal Type Strains, Phase III: the genomes of soil and plant-associated and newly described type strains.</title>
        <authorList>
            <person name="Whitman W.B."/>
            <person name="Woyke T."/>
            <person name="Klenk H.P."/>
            <person name="Zhou Y."/>
            <person name="Lilburn T.G."/>
            <person name="Beck B.J."/>
            <person name="De Vos P."/>
            <person name="Vandamme P."/>
            <person name="Eisen J.A."/>
            <person name="Garrity G."/>
            <person name="Hugenholtz P."/>
            <person name="Kyrpides N.C."/>
        </authorList>
    </citation>
    <scope>NUCLEOTIDE SEQUENCE [LARGE SCALE GENOMIC DNA]</scope>
    <source>
        <strain evidence="4 5">RF6</strain>
    </source>
</reference>
<feature type="region of interest" description="Disordered" evidence="2">
    <location>
        <begin position="251"/>
        <end position="330"/>
    </location>
</feature>
<dbReference type="Pfam" id="PF00498">
    <property type="entry name" value="FHA"/>
    <property type="match status" value="1"/>
</dbReference>
<evidence type="ECO:0000313" key="4">
    <source>
        <dbReference type="EMBL" id="RZT67038.1"/>
    </source>
</evidence>
<dbReference type="EMBL" id="SHKI01000003">
    <property type="protein sequence ID" value="RZT67038.1"/>
    <property type="molecule type" value="Genomic_DNA"/>
</dbReference>
<dbReference type="SMART" id="SM00240">
    <property type="entry name" value="FHA"/>
    <property type="match status" value="1"/>
</dbReference>
<dbReference type="InterPro" id="IPR000253">
    <property type="entry name" value="FHA_dom"/>
</dbReference>
<proteinExistence type="predicted"/>
<dbReference type="InterPro" id="IPR008984">
    <property type="entry name" value="SMAD_FHA_dom_sf"/>
</dbReference>
<dbReference type="AlphaFoldDB" id="A0A4Q7U3W2"/>
<evidence type="ECO:0000256" key="1">
    <source>
        <dbReference type="ARBA" id="ARBA00022553"/>
    </source>
</evidence>
<dbReference type="PROSITE" id="PS50006">
    <property type="entry name" value="FHA_DOMAIN"/>
    <property type="match status" value="1"/>
</dbReference>
<keyword evidence="5" id="KW-1185">Reference proteome</keyword>